<organism evidence="3 4">
    <name type="scientific">Dokdonella soli</name>
    <dbReference type="NCBI Taxonomy" id="529810"/>
    <lineage>
        <taxon>Bacteria</taxon>
        <taxon>Pseudomonadati</taxon>
        <taxon>Pseudomonadota</taxon>
        <taxon>Gammaproteobacteria</taxon>
        <taxon>Lysobacterales</taxon>
        <taxon>Rhodanobacteraceae</taxon>
        <taxon>Dokdonella</taxon>
    </lineage>
</organism>
<protein>
    <submittedName>
        <fullName evidence="3">S41 family peptidase</fullName>
    </submittedName>
</protein>
<name>A0ABN1IGC3_9GAMM</name>
<evidence type="ECO:0000313" key="4">
    <source>
        <dbReference type="Proteomes" id="UP001501523"/>
    </source>
</evidence>
<feature type="signal peptide" evidence="1">
    <location>
        <begin position="1"/>
        <end position="26"/>
    </location>
</feature>
<gene>
    <name evidence="3" type="ORF">GCM10009105_15700</name>
</gene>
<dbReference type="SUPFAM" id="SSF52096">
    <property type="entry name" value="ClpP/crotonase"/>
    <property type="match status" value="1"/>
</dbReference>
<dbReference type="PANTHER" id="PTHR32060">
    <property type="entry name" value="TAIL-SPECIFIC PROTEASE"/>
    <property type="match status" value="1"/>
</dbReference>
<feature type="chain" id="PRO_5046451484" evidence="1">
    <location>
        <begin position="27"/>
        <end position="495"/>
    </location>
</feature>
<evidence type="ECO:0000313" key="3">
    <source>
        <dbReference type="EMBL" id="GAA0712781.1"/>
    </source>
</evidence>
<feature type="domain" description="Tail specific protease" evidence="2">
    <location>
        <begin position="282"/>
        <end position="469"/>
    </location>
</feature>
<dbReference type="Proteomes" id="UP001501523">
    <property type="component" value="Unassembled WGS sequence"/>
</dbReference>
<reference evidence="3 4" key="1">
    <citation type="journal article" date="2019" name="Int. J. Syst. Evol. Microbiol.">
        <title>The Global Catalogue of Microorganisms (GCM) 10K type strain sequencing project: providing services to taxonomists for standard genome sequencing and annotation.</title>
        <authorList>
            <consortium name="The Broad Institute Genomics Platform"/>
            <consortium name="The Broad Institute Genome Sequencing Center for Infectious Disease"/>
            <person name="Wu L."/>
            <person name="Ma J."/>
        </authorList>
    </citation>
    <scope>NUCLEOTIDE SEQUENCE [LARGE SCALE GENOMIC DNA]</scope>
    <source>
        <strain evidence="3 4">JCM 15421</strain>
    </source>
</reference>
<dbReference type="Pfam" id="PF03572">
    <property type="entry name" value="Peptidase_S41"/>
    <property type="match status" value="1"/>
</dbReference>
<evidence type="ECO:0000256" key="1">
    <source>
        <dbReference type="SAM" id="SignalP"/>
    </source>
</evidence>
<accession>A0ABN1IGC3</accession>
<comment type="caution">
    <text evidence="3">The sequence shown here is derived from an EMBL/GenBank/DDBJ whole genome shotgun (WGS) entry which is preliminary data.</text>
</comment>
<dbReference type="PANTHER" id="PTHR32060:SF30">
    <property type="entry name" value="CARBOXY-TERMINAL PROCESSING PROTEASE CTPA"/>
    <property type="match status" value="1"/>
</dbReference>
<dbReference type="InterPro" id="IPR029045">
    <property type="entry name" value="ClpP/crotonase-like_dom_sf"/>
</dbReference>
<dbReference type="InterPro" id="IPR005151">
    <property type="entry name" value="Tail-specific_protease"/>
</dbReference>
<dbReference type="RefSeq" id="WP_343789098.1">
    <property type="nucleotide sequence ID" value="NZ_BAAAEU010000006.1"/>
</dbReference>
<sequence length="495" mass="54750">MKLRTLTALPGIAIFLALFAGGQALGADKPVEAQTYAAKQVRADFDELYERLQATHYDLYARRSKPDFDARFKSLRGSFDTPMKRFDIQTRFQDFIAYGNVAHARIDFPMDVYRAYRAGGGKVFPLRVRIVNGAARVSSNQSGLDAISLGDEIVAFDGQPGAAWLSSLRRHLSADNDYMAYAMLESLLPAVEWLEHRDATRFHMKLRTAQGKTYEVVVPARSRDEMQASSEKLPKTFELDWDKRESRMLQNGVAYLRPGPFYNNDPGATNMWDATAYSVFIDAAFWRFIEAGAKSLVIDLRDNPGGDNSFSDPMVSWFATKPFRFASDFRIKVSQAAIDTNRKRLVANADDAASTSHKLAAAYATRKPGDVFSYEIPLAQPRPGTRFQGKVFLLINRHSYSNTVSVAALAQDYGFATILGEETSDLATTYGAMEEFELSRTGVTVGFPKAYIIRPSGATDARGVRPDIAIDTPTVPTQEDTVLARAAEIAGKAGG</sequence>
<dbReference type="Gene3D" id="3.90.226.10">
    <property type="entry name" value="2-enoyl-CoA Hydratase, Chain A, domain 1"/>
    <property type="match status" value="1"/>
</dbReference>
<proteinExistence type="predicted"/>
<evidence type="ECO:0000259" key="2">
    <source>
        <dbReference type="Pfam" id="PF03572"/>
    </source>
</evidence>
<keyword evidence="4" id="KW-1185">Reference proteome</keyword>
<dbReference type="EMBL" id="BAAAEU010000006">
    <property type="protein sequence ID" value="GAA0712781.1"/>
    <property type="molecule type" value="Genomic_DNA"/>
</dbReference>
<keyword evidence="1" id="KW-0732">Signal</keyword>